<protein>
    <submittedName>
        <fullName evidence="1">NADH dehydrogenase (Ubiquinone) complex I: assembly factor 6-like isoform X1</fullName>
    </submittedName>
</protein>
<gene>
    <name evidence="1" type="ORF">B4U79_05226</name>
</gene>
<keyword evidence="2" id="KW-1185">Reference proteome</keyword>
<accession>A0A443RDH6</accession>
<sequence>MLCIECLRYALNANDLHFTYYFSFRRKYDYENYLCSLLIEQSSVRRTAFAVRSFNVEVAQIRDLAINDIATQFRFQFWIDIVNDIFDEKKSGTITSGSQPIAYELNKCYLTSNKSLSKKWFKSLIESRNSDINLSNFPFSTLKDLETYFDHSLSPVFYLINEAAKSIYTSNATKSSSRSSTLQLKLDHIGNHVAKAQGYANILRGISHNAKYGRCYIPTEMLIKHKLSFEDLLRKLQTQAVKDVCFELATSSHQHLEKAKALCKDKDVHNWLSLFIPIIPIDRYLRRLQQSDFNAFDSKLMRREGSLPLRIWTNFKLMKYRLK</sequence>
<dbReference type="InterPro" id="IPR008949">
    <property type="entry name" value="Isoprenoid_synthase_dom_sf"/>
</dbReference>
<dbReference type="SUPFAM" id="SSF48576">
    <property type="entry name" value="Terpenoid synthases"/>
    <property type="match status" value="1"/>
</dbReference>
<proteinExistence type="predicted"/>
<dbReference type="Gene3D" id="1.10.600.10">
    <property type="entry name" value="Farnesyl Diphosphate Synthase"/>
    <property type="match status" value="1"/>
</dbReference>
<dbReference type="InterPro" id="IPR002060">
    <property type="entry name" value="Squ/phyt_synthse"/>
</dbReference>
<keyword evidence="1" id="KW-0830">Ubiquinone</keyword>
<dbReference type="STRING" id="1965070.A0A443RDH6"/>
<dbReference type="EMBL" id="NCKU01001025">
    <property type="protein sequence ID" value="RWS13323.1"/>
    <property type="molecule type" value="Genomic_DNA"/>
</dbReference>
<evidence type="ECO:0000313" key="1">
    <source>
        <dbReference type="EMBL" id="RWS13323.1"/>
    </source>
</evidence>
<name>A0A443RDH6_9ACAR</name>
<organism evidence="1 2">
    <name type="scientific">Dinothrombium tinctorium</name>
    <dbReference type="NCBI Taxonomy" id="1965070"/>
    <lineage>
        <taxon>Eukaryota</taxon>
        <taxon>Metazoa</taxon>
        <taxon>Ecdysozoa</taxon>
        <taxon>Arthropoda</taxon>
        <taxon>Chelicerata</taxon>
        <taxon>Arachnida</taxon>
        <taxon>Acari</taxon>
        <taxon>Acariformes</taxon>
        <taxon>Trombidiformes</taxon>
        <taxon>Prostigmata</taxon>
        <taxon>Anystina</taxon>
        <taxon>Parasitengona</taxon>
        <taxon>Trombidioidea</taxon>
        <taxon>Trombidiidae</taxon>
        <taxon>Dinothrombium</taxon>
    </lineage>
</organism>
<reference evidence="1 2" key="1">
    <citation type="journal article" date="2018" name="Gigascience">
        <title>Genomes of trombidid mites reveal novel predicted allergens and laterally-transferred genes associated with secondary metabolism.</title>
        <authorList>
            <person name="Dong X."/>
            <person name="Chaisiri K."/>
            <person name="Xia D."/>
            <person name="Armstrong S.D."/>
            <person name="Fang Y."/>
            <person name="Donnelly M.J."/>
            <person name="Kadowaki T."/>
            <person name="McGarry J.W."/>
            <person name="Darby A.C."/>
            <person name="Makepeace B.L."/>
        </authorList>
    </citation>
    <scope>NUCLEOTIDE SEQUENCE [LARGE SCALE GENOMIC DNA]</scope>
    <source>
        <strain evidence="1">UoL-WK</strain>
    </source>
</reference>
<dbReference type="OrthoDB" id="270318at2759"/>
<dbReference type="Pfam" id="PF00494">
    <property type="entry name" value="SQS_PSY"/>
    <property type="match status" value="1"/>
</dbReference>
<comment type="caution">
    <text evidence="1">The sequence shown here is derived from an EMBL/GenBank/DDBJ whole genome shotgun (WGS) entry which is preliminary data.</text>
</comment>
<evidence type="ECO:0000313" key="2">
    <source>
        <dbReference type="Proteomes" id="UP000285301"/>
    </source>
</evidence>
<dbReference type="Proteomes" id="UP000285301">
    <property type="component" value="Unassembled WGS sequence"/>
</dbReference>
<dbReference type="AlphaFoldDB" id="A0A443RDH6"/>